<gene>
    <name evidence="2" type="ORF">BL253_16420</name>
</gene>
<proteinExistence type="predicted"/>
<accession>A0A1V2I9M2</accession>
<feature type="region of interest" description="Disordered" evidence="1">
    <location>
        <begin position="37"/>
        <end position="89"/>
    </location>
</feature>
<protein>
    <submittedName>
        <fullName evidence="2">Uncharacterized protein</fullName>
    </submittedName>
</protein>
<evidence type="ECO:0000313" key="2">
    <source>
        <dbReference type="EMBL" id="ONH29464.1"/>
    </source>
</evidence>
<organism evidence="2 3">
    <name type="scientific">Pseudofrankia asymbiotica</name>
    <dbReference type="NCBI Taxonomy" id="1834516"/>
    <lineage>
        <taxon>Bacteria</taxon>
        <taxon>Bacillati</taxon>
        <taxon>Actinomycetota</taxon>
        <taxon>Actinomycetes</taxon>
        <taxon>Frankiales</taxon>
        <taxon>Frankiaceae</taxon>
        <taxon>Pseudofrankia</taxon>
    </lineage>
</organism>
<dbReference type="AlphaFoldDB" id="A0A1V2I9M2"/>
<dbReference type="OrthoDB" id="9948108at2"/>
<dbReference type="EMBL" id="MOMC01000032">
    <property type="protein sequence ID" value="ONH29464.1"/>
    <property type="molecule type" value="Genomic_DNA"/>
</dbReference>
<dbReference type="Proteomes" id="UP000188929">
    <property type="component" value="Unassembled WGS sequence"/>
</dbReference>
<evidence type="ECO:0000256" key="1">
    <source>
        <dbReference type="SAM" id="MobiDB-lite"/>
    </source>
</evidence>
<evidence type="ECO:0000313" key="3">
    <source>
        <dbReference type="Proteomes" id="UP000188929"/>
    </source>
</evidence>
<name>A0A1V2I9M2_9ACTN</name>
<sequence length="89" mass="9753">MATSDVAKGDTDDTGDKGYRHINFFRAMLIKAMGPAELGENSPLAGTKYDPALTKAKAQRKARERQAKMASLGGERQRSAHHQFEHPPS</sequence>
<dbReference type="RefSeq" id="WP_076817959.1">
    <property type="nucleotide sequence ID" value="NZ_MOMC01000032.1"/>
</dbReference>
<comment type="caution">
    <text evidence="2">The sequence shown here is derived from an EMBL/GenBank/DDBJ whole genome shotgun (WGS) entry which is preliminary data.</text>
</comment>
<keyword evidence="3" id="KW-1185">Reference proteome</keyword>
<feature type="compositionally biased region" description="Basic and acidic residues" evidence="1">
    <location>
        <begin position="75"/>
        <end position="89"/>
    </location>
</feature>
<reference evidence="3" key="1">
    <citation type="submission" date="2016-10" db="EMBL/GenBank/DDBJ databases">
        <title>Frankia sp. NRRL B-16386 Genome sequencing.</title>
        <authorList>
            <person name="Ghodhbane-Gtari F."/>
            <person name="Swanson E."/>
            <person name="Gueddou A."/>
            <person name="Hezbri K."/>
            <person name="Ktari K."/>
            <person name="Nouioui I."/>
            <person name="Morris K."/>
            <person name="Simpson S."/>
            <person name="Abebe-Akele F."/>
            <person name="Thomas K."/>
            <person name="Gtari M."/>
            <person name="Tisa L.S."/>
        </authorList>
    </citation>
    <scope>NUCLEOTIDE SEQUENCE [LARGE SCALE GENOMIC DNA]</scope>
    <source>
        <strain evidence="3">NRRL B-16386</strain>
    </source>
</reference>